<organism evidence="1">
    <name type="scientific">bioreactor metagenome</name>
    <dbReference type="NCBI Taxonomy" id="1076179"/>
    <lineage>
        <taxon>unclassified sequences</taxon>
        <taxon>metagenomes</taxon>
        <taxon>ecological metagenomes</taxon>
    </lineage>
</organism>
<comment type="caution">
    <text evidence="1">The sequence shown here is derived from an EMBL/GenBank/DDBJ whole genome shotgun (WGS) entry which is preliminary data.</text>
</comment>
<reference evidence="1" key="1">
    <citation type="submission" date="2019-08" db="EMBL/GenBank/DDBJ databases">
        <authorList>
            <person name="Kucharzyk K."/>
            <person name="Murdoch R.W."/>
            <person name="Higgins S."/>
            <person name="Loffler F."/>
        </authorList>
    </citation>
    <scope>NUCLEOTIDE SEQUENCE</scope>
</reference>
<proteinExistence type="predicted"/>
<evidence type="ECO:0000313" key="1">
    <source>
        <dbReference type="EMBL" id="MPN57787.1"/>
    </source>
</evidence>
<accession>A0A645J309</accession>
<name>A0A645J309_9ZZZZ</name>
<dbReference type="EMBL" id="VSSQ01129775">
    <property type="protein sequence ID" value="MPN57787.1"/>
    <property type="molecule type" value="Genomic_DNA"/>
</dbReference>
<sequence length="139" mass="16795">MDVFICQFAPEFLLQNIGNRMNNKINNLHWRINNTKFIHNFWECGFKKFIIEFDDNLLFPFSIINAFNAFRDGFIEFCHNISFAFRNLLVQCINHTLHRHRNGIIFDERIIFKQSFKNGLCDNVLRKHFNCFICRNSRI</sequence>
<gene>
    <name evidence="1" type="ORF">SDC9_205481</name>
</gene>
<protein>
    <submittedName>
        <fullName evidence="1">Uncharacterized protein</fullName>
    </submittedName>
</protein>
<dbReference type="AlphaFoldDB" id="A0A645J309"/>